<dbReference type="Proteomes" id="UP000316778">
    <property type="component" value="Unassembled WGS sequence"/>
</dbReference>
<dbReference type="InterPro" id="IPR003423">
    <property type="entry name" value="OMP_efflux"/>
</dbReference>
<comment type="caution">
    <text evidence="9">The sequence shown here is derived from an EMBL/GenBank/DDBJ whole genome shotgun (WGS) entry which is preliminary data.</text>
</comment>
<proteinExistence type="inferred from homology"/>
<organism evidence="9 10">
    <name type="scientific">Chitinophaga japonensis</name>
    <name type="common">Flexibacter japonensis</name>
    <dbReference type="NCBI Taxonomy" id="104662"/>
    <lineage>
        <taxon>Bacteria</taxon>
        <taxon>Pseudomonadati</taxon>
        <taxon>Bacteroidota</taxon>
        <taxon>Chitinophagia</taxon>
        <taxon>Chitinophagales</taxon>
        <taxon>Chitinophagaceae</taxon>
        <taxon>Chitinophaga</taxon>
    </lineage>
</organism>
<feature type="chain" id="PRO_5022194773" evidence="8">
    <location>
        <begin position="28"/>
        <end position="449"/>
    </location>
</feature>
<dbReference type="Pfam" id="PF02321">
    <property type="entry name" value="OEP"/>
    <property type="match status" value="2"/>
</dbReference>
<dbReference type="GO" id="GO:0009279">
    <property type="term" value="C:cell outer membrane"/>
    <property type="evidence" value="ECO:0007669"/>
    <property type="project" value="UniProtKB-SubCell"/>
</dbReference>
<keyword evidence="3" id="KW-0813">Transport</keyword>
<evidence type="ECO:0000313" key="9">
    <source>
        <dbReference type="EMBL" id="TWI86974.1"/>
    </source>
</evidence>
<dbReference type="AlphaFoldDB" id="A0A562T1D4"/>
<comment type="similarity">
    <text evidence="2">Belongs to the outer membrane factor (OMF) (TC 1.B.17) family.</text>
</comment>
<name>A0A562T1D4_CHIJA</name>
<evidence type="ECO:0000256" key="4">
    <source>
        <dbReference type="ARBA" id="ARBA00022452"/>
    </source>
</evidence>
<keyword evidence="4" id="KW-1134">Transmembrane beta strand</keyword>
<evidence type="ECO:0000313" key="10">
    <source>
        <dbReference type="Proteomes" id="UP000316778"/>
    </source>
</evidence>
<keyword evidence="5" id="KW-0812">Transmembrane</keyword>
<dbReference type="PANTHER" id="PTHR30026">
    <property type="entry name" value="OUTER MEMBRANE PROTEIN TOLC"/>
    <property type="match status" value="1"/>
</dbReference>
<gene>
    <name evidence="9" type="ORF">LX66_4241</name>
</gene>
<keyword evidence="6" id="KW-0472">Membrane</keyword>
<evidence type="ECO:0000256" key="1">
    <source>
        <dbReference type="ARBA" id="ARBA00004442"/>
    </source>
</evidence>
<evidence type="ECO:0000256" key="6">
    <source>
        <dbReference type="ARBA" id="ARBA00023136"/>
    </source>
</evidence>
<keyword evidence="10" id="KW-1185">Reference proteome</keyword>
<protein>
    <submittedName>
        <fullName evidence="9">Outer membrane protein TolC</fullName>
    </submittedName>
</protein>
<dbReference type="OrthoDB" id="680214at2"/>
<evidence type="ECO:0000256" key="2">
    <source>
        <dbReference type="ARBA" id="ARBA00007613"/>
    </source>
</evidence>
<evidence type="ECO:0000256" key="3">
    <source>
        <dbReference type="ARBA" id="ARBA00022448"/>
    </source>
</evidence>
<dbReference type="EMBL" id="VLLG01000004">
    <property type="protein sequence ID" value="TWI86974.1"/>
    <property type="molecule type" value="Genomic_DNA"/>
</dbReference>
<comment type="subcellular location">
    <subcellularLocation>
        <location evidence="1">Cell outer membrane</location>
    </subcellularLocation>
</comment>
<dbReference type="GO" id="GO:1990281">
    <property type="term" value="C:efflux pump complex"/>
    <property type="evidence" value="ECO:0007669"/>
    <property type="project" value="TreeGrafter"/>
</dbReference>
<dbReference type="RefSeq" id="WP_145717191.1">
    <property type="nucleotide sequence ID" value="NZ_BAAAFY010000004.1"/>
</dbReference>
<reference evidence="9 10" key="1">
    <citation type="journal article" date="2013" name="Stand. Genomic Sci.">
        <title>Genomic Encyclopedia of Type Strains, Phase I: The one thousand microbial genomes (KMG-I) project.</title>
        <authorList>
            <person name="Kyrpides N.C."/>
            <person name="Woyke T."/>
            <person name="Eisen J.A."/>
            <person name="Garrity G."/>
            <person name="Lilburn T.G."/>
            <person name="Beck B.J."/>
            <person name="Whitman W.B."/>
            <person name="Hugenholtz P."/>
            <person name="Klenk H.P."/>
        </authorList>
    </citation>
    <scope>NUCLEOTIDE SEQUENCE [LARGE SCALE GENOMIC DNA]</scope>
    <source>
        <strain evidence="9 10">DSM 13484</strain>
    </source>
</reference>
<accession>A0A562T1D4</accession>
<dbReference type="PANTHER" id="PTHR30026:SF20">
    <property type="entry name" value="OUTER MEMBRANE PROTEIN TOLC"/>
    <property type="match status" value="1"/>
</dbReference>
<sequence length="449" mass="48942">MNLKSIYGSLFMIALGMWLLAAAPVQAQDSRSLTLHDAIALSLKNSKQLQLNRTKITEATNAVKDANAQQLPEASLSGSYLRVNRPNINMKMESDGNSGGGSTTPDVSQLAYGMATVSVPLFSGFRIQAGKESARYLAQAAKLDADRDREEVIQNTIAAYSNLYKATVAVNLVRENLKQSQQRVADFTNMEKNGILARNDLLKAQLQQSNIEVALTQAESDLKIARINMNIMLGLPEDTGLELDTNFLAQAVAGADGRSVTEWEQLALQKRKDAASLQAHEKAAFAGIKSAKADYFPSLALTGGYVAADIPEVLTVTNAVNVGIGLKYNLSSLWKAGSRVENAKNQLHAVQINEAMLTDDIHLQVNRAYENYVVSRKKIDMYQKAIEQADENYRITKNKHDNSLATTTDLLEADVADLQAKLNYTSAKADAVVAYNKLLETAGVLSEQN</sequence>
<evidence type="ECO:0000256" key="8">
    <source>
        <dbReference type="SAM" id="SignalP"/>
    </source>
</evidence>
<evidence type="ECO:0000256" key="7">
    <source>
        <dbReference type="ARBA" id="ARBA00023237"/>
    </source>
</evidence>
<dbReference type="Gene3D" id="1.20.1600.10">
    <property type="entry name" value="Outer membrane efflux proteins (OEP)"/>
    <property type="match status" value="1"/>
</dbReference>
<dbReference type="GO" id="GO:0015562">
    <property type="term" value="F:efflux transmembrane transporter activity"/>
    <property type="evidence" value="ECO:0007669"/>
    <property type="project" value="InterPro"/>
</dbReference>
<keyword evidence="7" id="KW-0998">Cell outer membrane</keyword>
<evidence type="ECO:0000256" key="5">
    <source>
        <dbReference type="ARBA" id="ARBA00022692"/>
    </source>
</evidence>
<dbReference type="InterPro" id="IPR051906">
    <property type="entry name" value="TolC-like"/>
</dbReference>
<feature type="signal peptide" evidence="8">
    <location>
        <begin position="1"/>
        <end position="27"/>
    </location>
</feature>
<dbReference type="SUPFAM" id="SSF56954">
    <property type="entry name" value="Outer membrane efflux proteins (OEP)"/>
    <property type="match status" value="1"/>
</dbReference>
<dbReference type="GO" id="GO:0015288">
    <property type="term" value="F:porin activity"/>
    <property type="evidence" value="ECO:0007669"/>
    <property type="project" value="TreeGrafter"/>
</dbReference>
<keyword evidence="8" id="KW-0732">Signal</keyword>